<dbReference type="Proteomes" id="UP000789920">
    <property type="component" value="Unassembled WGS sequence"/>
</dbReference>
<dbReference type="EMBL" id="CAJVQC010000329">
    <property type="protein sequence ID" value="CAG8467279.1"/>
    <property type="molecule type" value="Genomic_DNA"/>
</dbReference>
<organism evidence="1 2">
    <name type="scientific">Racocetra persica</name>
    <dbReference type="NCBI Taxonomy" id="160502"/>
    <lineage>
        <taxon>Eukaryota</taxon>
        <taxon>Fungi</taxon>
        <taxon>Fungi incertae sedis</taxon>
        <taxon>Mucoromycota</taxon>
        <taxon>Glomeromycotina</taxon>
        <taxon>Glomeromycetes</taxon>
        <taxon>Diversisporales</taxon>
        <taxon>Gigasporaceae</taxon>
        <taxon>Racocetra</taxon>
    </lineage>
</organism>
<protein>
    <submittedName>
        <fullName evidence="1">22430_t:CDS:1</fullName>
    </submittedName>
</protein>
<accession>A0ACA9KDI6</accession>
<reference evidence="1" key="1">
    <citation type="submission" date="2021-06" db="EMBL/GenBank/DDBJ databases">
        <authorList>
            <person name="Kallberg Y."/>
            <person name="Tangrot J."/>
            <person name="Rosling A."/>
        </authorList>
    </citation>
    <scope>NUCLEOTIDE SEQUENCE</scope>
    <source>
        <strain evidence="1">MA461A</strain>
    </source>
</reference>
<proteinExistence type="predicted"/>
<evidence type="ECO:0000313" key="2">
    <source>
        <dbReference type="Proteomes" id="UP000789920"/>
    </source>
</evidence>
<gene>
    <name evidence="1" type="ORF">RPERSI_LOCUS416</name>
</gene>
<comment type="caution">
    <text evidence="1">The sequence shown here is derived from an EMBL/GenBank/DDBJ whole genome shotgun (WGS) entry which is preliminary data.</text>
</comment>
<sequence>DVRPYWEEVIEERKKNNVKRTFRTKTLDIYEVVGENVGEEIVNECKSSKRLKCDKKGQRQTRSGRRIADNYRERTSSLSEEENNPDDEIDIFFQESSFGLQSNFIKKLEAEDSGVAHKQSLLLPSRLKCFAEAYEKMAHTRKWLLSSNKCVEDVIFNKGIKLSIESLIHSWVIDLSDPEVEKLFTGEEWREIKNEVCELPKVDENFARSLSRFRNVRTTADLKMNLLIEIITLIPNGQTCLIQYENPDEELQKEHLEGWFDADVWSIIIDCAFNSIQGLQTVRKESASVAVATRKNRNRKRTRKQRAKMGRRGDGIFRMYSDNTEYGAIEVAKKFIYQNDTKRLGDGLKLGKTIHDMLVCLARKVKFDDKKLRKLQVVGLLHSGLMLQTVRMSNPKGFISLLKREELYEVPTSVSRLRDLIMLLCDVWKAKKMVTDCMNIVKEPSPDLTEEEFLRNIIGVDMTILQKQNLADSSVKTPPPSFLPWSFDT</sequence>
<feature type="non-terminal residue" evidence="1">
    <location>
        <position position="1"/>
    </location>
</feature>
<keyword evidence="2" id="KW-1185">Reference proteome</keyword>
<name>A0ACA9KDI6_9GLOM</name>
<evidence type="ECO:0000313" key="1">
    <source>
        <dbReference type="EMBL" id="CAG8467279.1"/>
    </source>
</evidence>